<dbReference type="Pfam" id="PF25597">
    <property type="entry name" value="SH3_retrovirus"/>
    <property type="match status" value="1"/>
</dbReference>
<reference evidence="7" key="1">
    <citation type="journal article" date="2019" name="Nat. Commun.">
        <title>The genome of broomcorn millet.</title>
        <authorList>
            <person name="Zou C."/>
            <person name="Miki D."/>
            <person name="Li D."/>
            <person name="Tang Q."/>
            <person name="Xiao L."/>
            <person name="Rajput S."/>
            <person name="Deng P."/>
            <person name="Jia W."/>
            <person name="Huang R."/>
            <person name="Zhang M."/>
            <person name="Sun Y."/>
            <person name="Hu J."/>
            <person name="Fu X."/>
            <person name="Schnable P.S."/>
            <person name="Li F."/>
            <person name="Zhang H."/>
            <person name="Feng B."/>
            <person name="Zhu X."/>
            <person name="Liu R."/>
            <person name="Schnable J.C."/>
            <person name="Zhu J.-K."/>
            <person name="Zhang H."/>
        </authorList>
    </citation>
    <scope>NUCLEOTIDE SEQUENCE [LARGE SCALE GENOMIC DNA]</scope>
</reference>
<dbReference type="OrthoDB" id="1930494at2759"/>
<protein>
    <submittedName>
        <fullName evidence="6">Pol polyprotein</fullName>
    </submittedName>
</protein>
<evidence type="ECO:0000256" key="3">
    <source>
        <dbReference type="SAM" id="MobiDB-lite"/>
    </source>
</evidence>
<organism evidence="6 7">
    <name type="scientific">Panicum miliaceum</name>
    <name type="common">Proso millet</name>
    <name type="synonym">Broomcorn millet</name>
    <dbReference type="NCBI Taxonomy" id="4540"/>
    <lineage>
        <taxon>Eukaryota</taxon>
        <taxon>Viridiplantae</taxon>
        <taxon>Streptophyta</taxon>
        <taxon>Embryophyta</taxon>
        <taxon>Tracheophyta</taxon>
        <taxon>Spermatophyta</taxon>
        <taxon>Magnoliopsida</taxon>
        <taxon>Liliopsida</taxon>
        <taxon>Poales</taxon>
        <taxon>Poaceae</taxon>
        <taxon>PACMAD clade</taxon>
        <taxon>Panicoideae</taxon>
        <taxon>Panicodae</taxon>
        <taxon>Paniceae</taxon>
        <taxon>Panicinae</taxon>
        <taxon>Panicum</taxon>
        <taxon>Panicum sect. Panicum</taxon>
    </lineage>
</organism>
<sequence length="311" mass="35396">MEALKTAVHILNRVPSKSVSKTPYELWTGRKRSMNYFHVWGCQAEAKLFNPHLGKLDPKTVSCYFIGYPARSKGYRFYCPDRTTKFVETRHVVFMENDGVSGNLWPRKIDLEEKRVYVASPLITQVNFPVPQVVVAPVVQESVTPVAPPADPVAAPNVEVFQENVVPTNNDEPQQAPNEPAVEPVRRSQRERRSAIPQDYEVYMNEDANDIGKADDPSSYKEAMKDENSSKWFDAMKDEIKSMDINKVCDLVEIPNGAKTVGCKWVFKTKHDSKGNVERYKARLVAKGFTQREGIDYNETFHPSQLKILLE</sequence>
<evidence type="ECO:0000259" key="4">
    <source>
        <dbReference type="Pfam" id="PF07727"/>
    </source>
</evidence>
<dbReference type="InterPro" id="IPR039537">
    <property type="entry name" value="Retrotran_Ty1/copia-like"/>
</dbReference>
<dbReference type="GO" id="GO:0016787">
    <property type="term" value="F:hydrolase activity"/>
    <property type="evidence" value="ECO:0007669"/>
    <property type="project" value="UniProtKB-KW"/>
</dbReference>
<evidence type="ECO:0000259" key="5">
    <source>
        <dbReference type="Pfam" id="PF25597"/>
    </source>
</evidence>
<evidence type="ECO:0000256" key="2">
    <source>
        <dbReference type="ARBA" id="ARBA00022801"/>
    </source>
</evidence>
<proteinExistence type="predicted"/>
<dbReference type="GO" id="GO:0046872">
    <property type="term" value="F:metal ion binding"/>
    <property type="evidence" value="ECO:0007669"/>
    <property type="project" value="UniProtKB-KW"/>
</dbReference>
<feature type="domain" description="Reverse transcriptase Ty1/copia-type" evidence="4">
    <location>
        <begin position="246"/>
        <end position="303"/>
    </location>
</feature>
<dbReference type="Proteomes" id="UP000275267">
    <property type="component" value="Unassembled WGS sequence"/>
</dbReference>
<name>A0A3L6TRX6_PANMI</name>
<dbReference type="InterPro" id="IPR013103">
    <property type="entry name" value="RVT_2"/>
</dbReference>
<dbReference type="STRING" id="4540.A0A3L6TRX6"/>
<evidence type="ECO:0000313" key="6">
    <source>
        <dbReference type="EMBL" id="RLN41918.1"/>
    </source>
</evidence>
<keyword evidence="1" id="KW-0479">Metal-binding</keyword>
<dbReference type="PANTHER" id="PTHR42648">
    <property type="entry name" value="TRANSPOSASE, PUTATIVE-RELATED"/>
    <property type="match status" value="1"/>
</dbReference>
<dbReference type="EMBL" id="PQIB02000001">
    <property type="protein sequence ID" value="RLN41918.1"/>
    <property type="molecule type" value="Genomic_DNA"/>
</dbReference>
<keyword evidence="2" id="KW-0378">Hydrolase</keyword>
<comment type="caution">
    <text evidence="6">The sequence shown here is derived from an EMBL/GenBank/DDBJ whole genome shotgun (WGS) entry which is preliminary data.</text>
</comment>
<dbReference type="AlphaFoldDB" id="A0A3L6TRX6"/>
<feature type="region of interest" description="Disordered" evidence="3">
    <location>
        <begin position="168"/>
        <end position="198"/>
    </location>
</feature>
<gene>
    <name evidence="6" type="ORF">C2845_PM01G16400</name>
</gene>
<dbReference type="Pfam" id="PF07727">
    <property type="entry name" value="RVT_2"/>
    <property type="match status" value="1"/>
</dbReference>
<feature type="domain" description="Retroviral polymerase SH3-like" evidence="5">
    <location>
        <begin position="42"/>
        <end position="97"/>
    </location>
</feature>
<feature type="compositionally biased region" description="Basic and acidic residues" evidence="3">
    <location>
        <begin position="184"/>
        <end position="194"/>
    </location>
</feature>
<evidence type="ECO:0000256" key="1">
    <source>
        <dbReference type="ARBA" id="ARBA00022723"/>
    </source>
</evidence>
<accession>A0A3L6TRX6</accession>
<keyword evidence="7" id="KW-1185">Reference proteome</keyword>
<feature type="compositionally biased region" description="Polar residues" evidence="3">
    <location>
        <begin position="168"/>
        <end position="177"/>
    </location>
</feature>
<dbReference type="PANTHER" id="PTHR42648:SF28">
    <property type="entry name" value="TRANSPOSON-ENCODED PROTEIN WITH RIBONUCLEASE H-LIKE AND RETROVIRUS ZINC FINGER-LIKE DOMAINS"/>
    <property type="match status" value="1"/>
</dbReference>
<dbReference type="InterPro" id="IPR057670">
    <property type="entry name" value="SH3_retrovirus"/>
</dbReference>
<evidence type="ECO:0000313" key="7">
    <source>
        <dbReference type="Proteomes" id="UP000275267"/>
    </source>
</evidence>